<feature type="domain" description="Tudor" evidence="3">
    <location>
        <begin position="297"/>
        <end position="356"/>
    </location>
</feature>
<evidence type="ECO:0000259" key="3">
    <source>
        <dbReference type="PROSITE" id="PS50304"/>
    </source>
</evidence>
<dbReference type="PANTHER" id="PTHR22948:SF29">
    <property type="entry name" value="FI02030P-RELATED"/>
    <property type="match status" value="1"/>
</dbReference>
<keyword evidence="5" id="KW-1185">Reference proteome</keyword>
<dbReference type="OrthoDB" id="9995375at2759"/>
<dbReference type="RefSeq" id="XP_032452616.1">
    <property type="nucleotide sequence ID" value="XM_032596725.1"/>
</dbReference>
<dbReference type="SUPFAM" id="SSF54791">
    <property type="entry name" value="Eukaryotic type KH-domain (KH-domain type I)"/>
    <property type="match status" value="2"/>
</dbReference>
<dbReference type="InterPro" id="IPR036612">
    <property type="entry name" value="KH_dom_type_1_sf"/>
</dbReference>
<dbReference type="InterPro" id="IPR004087">
    <property type="entry name" value="KH_dom"/>
</dbReference>
<proteinExistence type="predicted"/>
<dbReference type="GO" id="GO:0030719">
    <property type="term" value="P:P granule organization"/>
    <property type="evidence" value="ECO:0007669"/>
    <property type="project" value="TreeGrafter"/>
</dbReference>
<feature type="compositionally biased region" description="Low complexity" evidence="2">
    <location>
        <begin position="474"/>
        <end position="485"/>
    </location>
</feature>
<dbReference type="EnsemblMetazoa" id="XM_031922666">
    <property type="protein sequence ID" value="XP_031778526"/>
    <property type="gene ID" value="LOC100680148"/>
</dbReference>
<accession>A0A7M7PYA6</accession>
<dbReference type="PANTHER" id="PTHR22948">
    <property type="entry name" value="TUDOR DOMAIN CONTAINING PROTEIN"/>
    <property type="match status" value="1"/>
</dbReference>
<dbReference type="GO" id="GO:0043186">
    <property type="term" value="C:P granule"/>
    <property type="evidence" value="ECO:0007669"/>
    <property type="project" value="TreeGrafter"/>
</dbReference>
<sequence>MRVSLQRLFIPLLASFSLTGAAVVLLYFVNKKKNVEEQNIRRKRVEQNSVEVVVPRQFVPVIIGRGGTVIQSIQESTNTKIRFREESDVDLLERICIIIGSLENIKLAEERIKVILDNQPIIETYETWVPQRSIAKMTERGGEILNHIQNSSNAKIILESSHNVADSDAKKRVIIKGTAEQIANALLQIEDKIREDKDAKAKAESSTLARVPRIKTSPPPQAITPDNSPKDSNYSKEIFGSQANEGLMEVFVCSVENPSQFYIQVIGPTNAKLDPLVKDMTDYYESEENREMHALTNITVGQMVAAKFSIDNKWYRGEIVAKLEDQLCEVYFVDFGDQDKVAEKDIFELRTDFLSLRVQAIECCLAGVKPRSGEWSGESTEAFGQLCALANWQPRVAKIRGYKERPVGLGPSRREGSPIPCIELYDHRDDQLINIGKELIKLELAVAENEPWSAASSTLSLSRRAKSPETSPANGTGLSSGSNNSVIEEIDLTAETPQKPKPQNIEVIDLTSPSKDSRRNNKNVNSSRSLLDSERGSQLTNNGKPRGKPLPANPFKRESQQATRNIVPAGYEDSDESDMEYY</sequence>
<dbReference type="InterPro" id="IPR050621">
    <property type="entry name" value="Tudor_domain_containing"/>
</dbReference>
<dbReference type="Proteomes" id="UP000002358">
    <property type="component" value="Chromosome 2"/>
</dbReference>
<reference evidence="4" key="1">
    <citation type="submission" date="2021-01" db="UniProtKB">
        <authorList>
            <consortium name="EnsemblMetazoa"/>
        </authorList>
    </citation>
    <scope>IDENTIFICATION</scope>
</reference>
<dbReference type="KEGG" id="nvi:100680148"/>
<dbReference type="GO" id="GO:0034587">
    <property type="term" value="P:piRNA processing"/>
    <property type="evidence" value="ECO:0007669"/>
    <property type="project" value="TreeGrafter"/>
</dbReference>
<dbReference type="SMART" id="SM00322">
    <property type="entry name" value="KH"/>
    <property type="match status" value="2"/>
</dbReference>
<evidence type="ECO:0000313" key="5">
    <source>
        <dbReference type="Proteomes" id="UP000002358"/>
    </source>
</evidence>
<dbReference type="InterPro" id="IPR035437">
    <property type="entry name" value="SNase_OB-fold_sf"/>
</dbReference>
<evidence type="ECO:0000313" key="4">
    <source>
        <dbReference type="EnsemblMetazoa" id="XP_031778526"/>
    </source>
</evidence>
<dbReference type="SUPFAM" id="SSF63748">
    <property type="entry name" value="Tudor/PWWP/MBT"/>
    <property type="match status" value="1"/>
</dbReference>
<dbReference type="InterPro" id="IPR002999">
    <property type="entry name" value="Tudor"/>
</dbReference>
<dbReference type="AlphaFoldDB" id="A0A7M7PYA6"/>
<dbReference type="Gene3D" id="2.30.30.140">
    <property type="match status" value="1"/>
</dbReference>
<protein>
    <recommendedName>
        <fullName evidence="3">Tudor domain-containing protein</fullName>
    </recommendedName>
</protein>
<dbReference type="CDD" id="cd00105">
    <property type="entry name" value="KH-I"/>
    <property type="match status" value="1"/>
</dbReference>
<feature type="region of interest" description="Disordered" evidence="2">
    <location>
        <begin position="456"/>
        <end position="582"/>
    </location>
</feature>
<organism evidence="4 5">
    <name type="scientific">Nasonia vitripennis</name>
    <name type="common">Parasitic wasp</name>
    <dbReference type="NCBI Taxonomy" id="7425"/>
    <lineage>
        <taxon>Eukaryota</taxon>
        <taxon>Metazoa</taxon>
        <taxon>Ecdysozoa</taxon>
        <taxon>Arthropoda</taxon>
        <taxon>Hexapoda</taxon>
        <taxon>Insecta</taxon>
        <taxon>Pterygota</taxon>
        <taxon>Neoptera</taxon>
        <taxon>Endopterygota</taxon>
        <taxon>Hymenoptera</taxon>
        <taxon>Apocrita</taxon>
        <taxon>Proctotrupomorpha</taxon>
        <taxon>Chalcidoidea</taxon>
        <taxon>Pteromalidae</taxon>
        <taxon>Pteromalinae</taxon>
        <taxon>Nasonia</taxon>
    </lineage>
</organism>
<dbReference type="PROSITE" id="PS50084">
    <property type="entry name" value="KH_TYPE_1"/>
    <property type="match status" value="2"/>
</dbReference>
<evidence type="ECO:0000256" key="1">
    <source>
        <dbReference type="PROSITE-ProRule" id="PRU00117"/>
    </source>
</evidence>
<dbReference type="Pfam" id="PF00567">
    <property type="entry name" value="TUDOR"/>
    <property type="match status" value="1"/>
</dbReference>
<dbReference type="Gene3D" id="2.40.50.90">
    <property type="match status" value="1"/>
</dbReference>
<dbReference type="SMART" id="SM00333">
    <property type="entry name" value="TUDOR"/>
    <property type="match status" value="1"/>
</dbReference>
<dbReference type="GO" id="GO:0005739">
    <property type="term" value="C:mitochondrion"/>
    <property type="evidence" value="ECO:0007669"/>
    <property type="project" value="UniProtKB-ARBA"/>
</dbReference>
<dbReference type="FunFam" id="2.30.30.140:FF:000018">
    <property type="entry name" value="Serine/threonine-protein kinase 31"/>
    <property type="match status" value="1"/>
</dbReference>
<dbReference type="Gene3D" id="3.30.1370.10">
    <property type="entry name" value="K Homology domain, type 1"/>
    <property type="match status" value="2"/>
</dbReference>
<dbReference type="GeneID" id="100680148"/>
<dbReference type="GO" id="GO:0003723">
    <property type="term" value="F:RNA binding"/>
    <property type="evidence" value="ECO:0007669"/>
    <property type="project" value="UniProtKB-UniRule"/>
</dbReference>
<name>A0A7M7PYA6_NASVI</name>
<feature type="compositionally biased region" description="Acidic residues" evidence="2">
    <location>
        <begin position="572"/>
        <end position="582"/>
    </location>
</feature>
<keyword evidence="1" id="KW-0694">RNA-binding</keyword>
<dbReference type="InParanoid" id="A0A7M7PYA6"/>
<evidence type="ECO:0000256" key="2">
    <source>
        <dbReference type="SAM" id="MobiDB-lite"/>
    </source>
</evidence>
<feature type="region of interest" description="Disordered" evidence="2">
    <location>
        <begin position="197"/>
        <end position="236"/>
    </location>
</feature>
<dbReference type="CTD" id="33401"/>
<dbReference type="FunCoup" id="A0A7M7PYA6">
    <property type="interactions" value="105"/>
</dbReference>
<dbReference type="EnsemblMetazoa" id="XM_032596725">
    <property type="protein sequence ID" value="XP_032452616"/>
    <property type="gene ID" value="LOC100680148"/>
</dbReference>
<dbReference type="RefSeq" id="XP_031778526.1">
    <property type="nucleotide sequence ID" value="XM_031922666.2"/>
</dbReference>
<dbReference type="PROSITE" id="PS50304">
    <property type="entry name" value="TUDOR"/>
    <property type="match status" value="1"/>
</dbReference>
<dbReference type="SMR" id="A0A7M7PYA6"/>
<dbReference type="Pfam" id="PF00013">
    <property type="entry name" value="KH_1"/>
    <property type="match status" value="2"/>
</dbReference>
<dbReference type="GO" id="GO:0007283">
    <property type="term" value="P:spermatogenesis"/>
    <property type="evidence" value="ECO:0007669"/>
    <property type="project" value="TreeGrafter"/>
</dbReference>
<dbReference type="InterPro" id="IPR004088">
    <property type="entry name" value="KH_dom_type_1"/>
</dbReference>